<gene>
    <name evidence="2" type="ORF">ACH5RR_028445</name>
</gene>
<dbReference type="Pfam" id="PF12061">
    <property type="entry name" value="NB-LRR"/>
    <property type="match status" value="1"/>
</dbReference>
<proteinExistence type="predicted"/>
<accession>A0ABD2YQR0</accession>
<keyword evidence="3" id="KW-1185">Reference proteome</keyword>
<name>A0ABD2YQR0_9GENT</name>
<sequence>MNKFGRDIQSLRCSGSESLFIHSEGLMPNFVEDIRSFNPEIIKVYVTLSNYSSSLPSSGLCMRYDELVDVLGSVSQNLLDLIHLYSWHVFVNAGDDFPAQIEALEDKLSFLKSFTRFAKLFCAKRRTLEDLLTHIQFEALNAARLSYEFFFCEKVEQLRYFKKGELLKKSDINVNLQVYEIYIEVLREASKSSASLQTTTMDHHKLIVLQEFIDSLVTSLWELLMCDTSSFMVSVKSQVQILFEGLRFLRSILREPQMDELHGKIVTVFCEAGIVICFLGVKKVDCSAMLVNIDSGIKLIKAQINDSGMIEKSSFLSDLRRTGSSQDFQR</sequence>
<dbReference type="InterPro" id="IPR021929">
    <property type="entry name" value="R1A-like_N"/>
</dbReference>
<comment type="caution">
    <text evidence="2">The sequence shown here is derived from an EMBL/GenBank/DDBJ whole genome shotgun (WGS) entry which is preliminary data.</text>
</comment>
<evidence type="ECO:0000259" key="1">
    <source>
        <dbReference type="Pfam" id="PF12061"/>
    </source>
</evidence>
<organism evidence="2 3">
    <name type="scientific">Cinchona calisaya</name>
    <dbReference type="NCBI Taxonomy" id="153742"/>
    <lineage>
        <taxon>Eukaryota</taxon>
        <taxon>Viridiplantae</taxon>
        <taxon>Streptophyta</taxon>
        <taxon>Embryophyta</taxon>
        <taxon>Tracheophyta</taxon>
        <taxon>Spermatophyta</taxon>
        <taxon>Magnoliopsida</taxon>
        <taxon>eudicotyledons</taxon>
        <taxon>Gunneridae</taxon>
        <taxon>Pentapetalae</taxon>
        <taxon>asterids</taxon>
        <taxon>lamiids</taxon>
        <taxon>Gentianales</taxon>
        <taxon>Rubiaceae</taxon>
        <taxon>Cinchonoideae</taxon>
        <taxon>Cinchoneae</taxon>
        <taxon>Cinchona</taxon>
    </lineage>
</organism>
<evidence type="ECO:0000313" key="3">
    <source>
        <dbReference type="Proteomes" id="UP001630127"/>
    </source>
</evidence>
<dbReference type="Proteomes" id="UP001630127">
    <property type="component" value="Unassembled WGS sequence"/>
</dbReference>
<feature type="domain" description="Late blight resistance protein R1A-like N-terminal" evidence="1">
    <location>
        <begin position="40"/>
        <end position="286"/>
    </location>
</feature>
<evidence type="ECO:0000313" key="2">
    <source>
        <dbReference type="EMBL" id="KAL3509044.1"/>
    </source>
</evidence>
<dbReference type="AlphaFoldDB" id="A0ABD2YQR0"/>
<reference evidence="2 3" key="1">
    <citation type="submission" date="2024-11" db="EMBL/GenBank/DDBJ databases">
        <title>A near-complete genome assembly of Cinchona calisaya.</title>
        <authorList>
            <person name="Lian D.C."/>
            <person name="Zhao X.W."/>
            <person name="Wei L."/>
        </authorList>
    </citation>
    <scope>NUCLEOTIDE SEQUENCE [LARGE SCALE GENOMIC DNA]</scope>
    <source>
        <tissue evidence="2">Nenye</tissue>
    </source>
</reference>
<protein>
    <recommendedName>
        <fullName evidence="1">Late blight resistance protein R1A-like N-terminal domain-containing protein</fullName>
    </recommendedName>
</protein>
<dbReference type="EMBL" id="JBJUIK010000012">
    <property type="protein sequence ID" value="KAL3509044.1"/>
    <property type="molecule type" value="Genomic_DNA"/>
</dbReference>